<dbReference type="EMBL" id="LWBS01000294">
    <property type="protein sequence ID" value="OAP93147.1"/>
    <property type="molecule type" value="Genomic_DNA"/>
</dbReference>
<sequence>MYRTIICGIGMGPRETASRLLRRAAALVDEGGSIVVMHVIENIPHRHLTELPEEFETTAIVDAEKKLASLCKEMGIPATIEVRVGVAASLLVSVARKKSADLILLSSHVTDITDYVFSSIVDKVVRHSGCSVLIDRRPDPTHEGSAPQVEDAALL</sequence>
<proteinExistence type="inferred from homology"/>
<dbReference type="InterPro" id="IPR006016">
    <property type="entry name" value="UspA"/>
</dbReference>
<evidence type="ECO:0000256" key="1">
    <source>
        <dbReference type="ARBA" id="ARBA00008791"/>
    </source>
</evidence>
<dbReference type="SUPFAM" id="SSF52402">
    <property type="entry name" value="Adenine nucleotide alpha hydrolases-like"/>
    <property type="match status" value="1"/>
</dbReference>
<comment type="caution">
    <text evidence="4">The sequence shown here is derived from an EMBL/GenBank/DDBJ whole genome shotgun (WGS) entry which is preliminary data.</text>
</comment>
<dbReference type="AlphaFoldDB" id="A0A179BN13"/>
<feature type="domain" description="UspA" evidence="3">
    <location>
        <begin position="1"/>
        <end position="134"/>
    </location>
</feature>
<dbReference type="PANTHER" id="PTHR46268:SF6">
    <property type="entry name" value="UNIVERSAL STRESS PROTEIN UP12"/>
    <property type="match status" value="1"/>
</dbReference>
<organism evidence="4">
    <name type="scientific">Rhizobium leguminosarum</name>
    <dbReference type="NCBI Taxonomy" id="384"/>
    <lineage>
        <taxon>Bacteria</taxon>
        <taxon>Pseudomonadati</taxon>
        <taxon>Pseudomonadota</taxon>
        <taxon>Alphaproteobacteria</taxon>
        <taxon>Hyphomicrobiales</taxon>
        <taxon>Rhizobiaceae</taxon>
        <taxon>Rhizobium/Agrobacterium group</taxon>
        <taxon>Rhizobium</taxon>
    </lineage>
</organism>
<dbReference type="InterPro" id="IPR014729">
    <property type="entry name" value="Rossmann-like_a/b/a_fold"/>
</dbReference>
<comment type="similarity">
    <text evidence="1">Belongs to the universal stress protein A family.</text>
</comment>
<name>A0A179BN13_RHILE</name>
<dbReference type="Gene3D" id="3.40.50.620">
    <property type="entry name" value="HUPs"/>
    <property type="match status" value="1"/>
</dbReference>
<evidence type="ECO:0000313" key="4">
    <source>
        <dbReference type="EMBL" id="OAP93147.1"/>
    </source>
</evidence>
<dbReference type="Pfam" id="PF00582">
    <property type="entry name" value="Usp"/>
    <property type="match status" value="1"/>
</dbReference>
<dbReference type="CDD" id="cd00293">
    <property type="entry name" value="USP-like"/>
    <property type="match status" value="1"/>
</dbReference>
<gene>
    <name evidence="4" type="ORF">A4U53_25060</name>
</gene>
<protein>
    <submittedName>
        <fullName evidence="4">Universal stress protein</fullName>
    </submittedName>
</protein>
<evidence type="ECO:0000259" key="3">
    <source>
        <dbReference type="Pfam" id="PF00582"/>
    </source>
</evidence>
<dbReference type="PANTHER" id="PTHR46268">
    <property type="entry name" value="STRESS RESPONSE PROTEIN NHAX"/>
    <property type="match status" value="1"/>
</dbReference>
<reference evidence="4" key="1">
    <citation type="submission" date="2016-04" db="EMBL/GenBank/DDBJ databases">
        <title>Fast-growing isolate from the root nodules of Vavilovia formosa.</title>
        <authorList>
            <person name="Kimeklis A."/>
            <person name="Safronova V."/>
            <person name="Belimov A."/>
            <person name="Andronov E."/>
        </authorList>
    </citation>
    <scope>NUCLEOTIDE SEQUENCE [LARGE SCALE GENOMIC DNA]</scope>
    <source>
        <strain evidence="4">Vaf-46</strain>
    </source>
</reference>
<accession>A0A179BN13</accession>
<feature type="region of interest" description="Disordered" evidence="2">
    <location>
        <begin position="136"/>
        <end position="155"/>
    </location>
</feature>
<evidence type="ECO:0000256" key="2">
    <source>
        <dbReference type="SAM" id="MobiDB-lite"/>
    </source>
</evidence>